<evidence type="ECO:0000313" key="2">
    <source>
        <dbReference type="Proteomes" id="UP000186817"/>
    </source>
</evidence>
<reference evidence="1 2" key="1">
    <citation type="submission" date="2016-02" db="EMBL/GenBank/DDBJ databases">
        <title>Genome analysis of coral dinoflagellate symbionts highlights evolutionary adaptations to a symbiotic lifestyle.</title>
        <authorList>
            <person name="Aranda M."/>
            <person name="Li Y."/>
            <person name="Liew Y.J."/>
            <person name="Baumgarten S."/>
            <person name="Simakov O."/>
            <person name="Wilson M."/>
            <person name="Piel J."/>
            <person name="Ashoor H."/>
            <person name="Bougouffa S."/>
            <person name="Bajic V.B."/>
            <person name="Ryu T."/>
            <person name="Ravasi T."/>
            <person name="Bayer T."/>
            <person name="Micklem G."/>
            <person name="Kim H."/>
            <person name="Bhak J."/>
            <person name="Lajeunesse T.C."/>
            <person name="Voolstra C.R."/>
        </authorList>
    </citation>
    <scope>NUCLEOTIDE SEQUENCE [LARGE SCALE GENOMIC DNA]</scope>
    <source>
        <strain evidence="1 2">CCMP2467</strain>
    </source>
</reference>
<comment type="caution">
    <text evidence="1">The sequence shown here is derived from an EMBL/GenBank/DDBJ whole genome shotgun (WGS) entry which is preliminary data.</text>
</comment>
<dbReference type="AlphaFoldDB" id="A0A1Q9ELS9"/>
<dbReference type="Proteomes" id="UP000186817">
    <property type="component" value="Unassembled WGS sequence"/>
</dbReference>
<protein>
    <submittedName>
        <fullName evidence="1">Uncharacterized protein</fullName>
    </submittedName>
</protein>
<organism evidence="1 2">
    <name type="scientific">Symbiodinium microadriaticum</name>
    <name type="common">Dinoflagellate</name>
    <name type="synonym">Zooxanthella microadriatica</name>
    <dbReference type="NCBI Taxonomy" id="2951"/>
    <lineage>
        <taxon>Eukaryota</taxon>
        <taxon>Sar</taxon>
        <taxon>Alveolata</taxon>
        <taxon>Dinophyceae</taxon>
        <taxon>Suessiales</taxon>
        <taxon>Symbiodiniaceae</taxon>
        <taxon>Symbiodinium</taxon>
    </lineage>
</organism>
<dbReference type="OrthoDB" id="418396at2759"/>
<gene>
    <name evidence="1" type="ORF">AK812_SmicGene8166</name>
</gene>
<keyword evidence="2" id="KW-1185">Reference proteome</keyword>
<evidence type="ECO:0000313" key="1">
    <source>
        <dbReference type="EMBL" id="OLQ08375.1"/>
    </source>
</evidence>
<dbReference type="EMBL" id="LSRX01000119">
    <property type="protein sequence ID" value="OLQ08375.1"/>
    <property type="molecule type" value="Genomic_DNA"/>
</dbReference>
<sequence>MCHWLAELLQCRCLAGTQNVMLLAGLAILVMTLMAAISVMSDSKMYLGSWLILLALSMSWCHDGPFDRFVVSALWGLSSEDAEAAAREAAVKTKLRLWNETAFCVTLLELLAVTGWIILRWLLSQCCRRWAYSVETMRKLAYMCFSTFVCLSQFTLLVALPMSTFLGSELSKPHEAEPCANAMMLLSGQTNATLEHPEATLMSCGFTAVSYIGLNLVFFFLALPPGIFMGIMMFFTVMWSERRTSYMADLAALCLLVTELVSFASILGPFVITYQILGGSMEWWLACGVVGVFRPLFAVPACLLMNRFAEPRRPVFLIASVSLAYLGTERCSTADYLGGGDLSGYFACTMYCSIAWFLASSTFLALEDVTRNGSRHIRSVRSWVQGKAGILLAAVWRGLGGRGYEAAEAAGRNMQHLPTQATGTTWQAIWKATLPWIIFALEMDALVSLLYHAFKIGWLGAETTLLEYEVQSMTLLQLWLWGQEETLKAGLQSLPKVELGAGRITWKTGTVVLVLCVVISWAIFRCVRPRATRAREGTENNLLESLLSTEVDDRPSQAPASSYKDHEDVPRADDHATHDYRREFLLFGLAHGVLAFVREPWLRDSLPHAWGILQTDATKEWGQANFRRYLVQRGLRAGGHRTLFDAPFLEYDWYSSLSLTLQAVFLFLMLLALMSEICSWKDISRAWSFLGAAVAVASAVSILIPNYAQMTQLPQYFIHCGQDFDAFMQFMVSGVLGMMFAVRLGLQVFGLLVAIPIAAVRGIWFVMAWGGMGSHMRHLLQAAMWLLALLIPFVTIFPLMFFNQLTEDVESHQILLAFWWVPSLLIAYMSAVTHETWFYFMWLAAYIGLFTDFLWRQAALFNIDIQTVVADLDIPWLWSLMHANFCFTNVVITDIIRKVLPDSPANRPDDMEPSQPPSPRIQEQEIPLVALALPRPAALSKVKFGGMTGLVEARTVAGVSVLKFQSEAKMQQASRQAGVFRDIVPLTSLMSVRGPHFDNTEP</sequence>
<name>A0A1Q9ELS9_SYMMI</name>
<proteinExistence type="predicted"/>
<accession>A0A1Q9ELS9</accession>